<feature type="transmembrane region" description="Helical" evidence="1">
    <location>
        <begin position="7"/>
        <end position="26"/>
    </location>
</feature>
<keyword evidence="1" id="KW-0812">Transmembrane</keyword>
<dbReference type="STRING" id="1797714.A3D04_01675"/>
<name>A0A1F5G8H2_9BACT</name>
<evidence type="ECO:0000256" key="1">
    <source>
        <dbReference type="SAM" id="Phobius"/>
    </source>
</evidence>
<dbReference type="Proteomes" id="UP000177369">
    <property type="component" value="Unassembled WGS sequence"/>
</dbReference>
<dbReference type="EMBL" id="MFBD01000037">
    <property type="protein sequence ID" value="OGD88156.1"/>
    <property type="molecule type" value="Genomic_DNA"/>
</dbReference>
<comment type="caution">
    <text evidence="2">The sequence shown here is derived from an EMBL/GenBank/DDBJ whole genome shotgun (WGS) entry which is preliminary data.</text>
</comment>
<evidence type="ECO:0000313" key="3">
    <source>
        <dbReference type="Proteomes" id="UP000177369"/>
    </source>
</evidence>
<reference evidence="2 3" key="1">
    <citation type="journal article" date="2016" name="Nat. Commun.">
        <title>Thousands of microbial genomes shed light on interconnected biogeochemical processes in an aquifer system.</title>
        <authorList>
            <person name="Anantharaman K."/>
            <person name="Brown C.T."/>
            <person name="Hug L.A."/>
            <person name="Sharon I."/>
            <person name="Castelle C.J."/>
            <person name="Probst A.J."/>
            <person name="Thomas B.C."/>
            <person name="Singh A."/>
            <person name="Wilkins M.J."/>
            <person name="Karaoz U."/>
            <person name="Brodie E.L."/>
            <person name="Williams K.H."/>
            <person name="Hubbard S.S."/>
            <person name="Banfield J.F."/>
        </authorList>
    </citation>
    <scope>NUCLEOTIDE SEQUENCE [LARGE SCALE GENOMIC DNA]</scope>
</reference>
<proteinExistence type="predicted"/>
<keyword evidence="1" id="KW-1133">Transmembrane helix</keyword>
<keyword evidence="1" id="KW-0472">Membrane</keyword>
<dbReference type="AlphaFoldDB" id="A0A1F5G8H2"/>
<feature type="transmembrane region" description="Helical" evidence="1">
    <location>
        <begin position="66"/>
        <end position="86"/>
    </location>
</feature>
<gene>
    <name evidence="2" type="ORF">A3D04_01675</name>
</gene>
<sequence length="89" mass="9926">MFKVVLFILNIVIIIPFGFIGLFAVYPQEGRFQIGALVIFSVLILFVSTILPVILLKRGKISLNELIVFSVSGPVLWLFVIFLTSIGRS</sequence>
<protein>
    <submittedName>
        <fullName evidence="2">Uncharacterized protein</fullName>
    </submittedName>
</protein>
<accession>A0A1F5G8H2</accession>
<evidence type="ECO:0000313" key="2">
    <source>
        <dbReference type="EMBL" id="OGD88156.1"/>
    </source>
</evidence>
<feature type="transmembrane region" description="Helical" evidence="1">
    <location>
        <begin position="32"/>
        <end position="54"/>
    </location>
</feature>
<organism evidence="2 3">
    <name type="scientific">Candidatus Curtissbacteria bacterium RIFCSPHIGHO2_02_FULL_40_16b</name>
    <dbReference type="NCBI Taxonomy" id="1797714"/>
    <lineage>
        <taxon>Bacteria</taxon>
        <taxon>Candidatus Curtissiibacteriota</taxon>
    </lineage>
</organism>